<feature type="compositionally biased region" description="Polar residues" evidence="2">
    <location>
        <begin position="1"/>
        <end position="10"/>
    </location>
</feature>
<dbReference type="Proteomes" id="UP001465976">
    <property type="component" value="Unassembled WGS sequence"/>
</dbReference>
<feature type="compositionally biased region" description="Low complexity" evidence="2">
    <location>
        <begin position="136"/>
        <end position="153"/>
    </location>
</feature>
<feature type="region of interest" description="Disordered" evidence="2">
    <location>
        <begin position="253"/>
        <end position="345"/>
    </location>
</feature>
<keyword evidence="3" id="KW-1133">Transmembrane helix</keyword>
<comment type="caution">
    <text evidence="4">The sequence shown here is derived from an EMBL/GenBank/DDBJ whole genome shotgun (WGS) entry which is preliminary data.</text>
</comment>
<keyword evidence="5" id="KW-1185">Reference proteome</keyword>
<evidence type="ECO:0000313" key="4">
    <source>
        <dbReference type="EMBL" id="KAL0580531.1"/>
    </source>
</evidence>
<feature type="compositionally biased region" description="Basic and acidic residues" evidence="2">
    <location>
        <begin position="284"/>
        <end position="295"/>
    </location>
</feature>
<keyword evidence="3" id="KW-0472">Membrane</keyword>
<keyword evidence="1" id="KW-0175">Coiled coil</keyword>
<protein>
    <submittedName>
        <fullName evidence="4">Uncharacterized protein</fullName>
    </submittedName>
</protein>
<feature type="region of interest" description="Disordered" evidence="2">
    <location>
        <begin position="115"/>
        <end position="179"/>
    </location>
</feature>
<sequence>MLGNTATTSRPRPPAQMKSRTAAEGSRSTVLGSPISVALQVVAQEAQENISDRAPLGHGELLEWLKGKSHDELSELLVKADEVIKQRETDLDRTNSLCKSLYEDNTSLQSKHKALLSKLPSTPSRRPSPDSPLPSPAGSGFSPFSSHYRSSPSIDSPIRTPPPISEHDPFEFPSRSTPLKYGGRHVRKISVTPYDISLLNDQNAELLLKVEKLETESASQELTGRKMLRKLEKEINGLRSELEAVREKEALNAAKAKERADRENTDKRERKRMTKSRSGPVSARTRERDDTEAPVRDFAPPGPLSGLFNRSTTSLPTSIPDSEEPQSGSEPNTPTSASAFEDQQREFIAQVMSKMAELEETNARLQSQQAETAAQLMAVQKETDSLGRVYEGLESFTGPSGEEFEFVEEDSSSQQQEREGVQGEARLKPSDSTIRFRSFRRTLEGLPSNLPADSSGRFNSDSSHLTHKSRKSVLGLFEEPVSPPSATPVRRITPVPDGRASPALSALSGFGSGLGPLDETPAIGRSFVPTDSLSSELGLGAVNLASDGPSDHLRTSSLYDFSSLNDAAPSPSPSPVDLNKRGAWGPFELPKTPARPEGLHLTLEPPTPHSDEYEPQSPVQKQAARYRRMSQTVRARTARWVDGRFTDKVLSPGATGSVRGKRLPVRGEEEGFTGGLGSKDPESAQQLVSDSETCSGGSSKTPTAKPTPVQPAPLRLATVLDSVVEKITGRSASGSVPLDSSSEVAEESVSIPKEANNSVELYVSPTSPIQEKKPAGVGQIILELWLWLQFAVIILVFLWAMAKRGPKSVLGDRHRSASSHK</sequence>
<gene>
    <name evidence="4" type="ORF">V5O48_001518</name>
</gene>
<accession>A0ABR3FYC6</accession>
<organism evidence="4 5">
    <name type="scientific">Marasmius crinis-equi</name>
    <dbReference type="NCBI Taxonomy" id="585013"/>
    <lineage>
        <taxon>Eukaryota</taxon>
        <taxon>Fungi</taxon>
        <taxon>Dikarya</taxon>
        <taxon>Basidiomycota</taxon>
        <taxon>Agaricomycotina</taxon>
        <taxon>Agaricomycetes</taxon>
        <taxon>Agaricomycetidae</taxon>
        <taxon>Agaricales</taxon>
        <taxon>Marasmiineae</taxon>
        <taxon>Marasmiaceae</taxon>
        <taxon>Marasmius</taxon>
    </lineage>
</organism>
<feature type="region of interest" description="Disordered" evidence="2">
    <location>
        <begin position="392"/>
        <end position="428"/>
    </location>
</feature>
<name>A0ABR3FYC6_9AGAR</name>
<dbReference type="EMBL" id="JBAHYK010000029">
    <property type="protein sequence ID" value="KAL0580531.1"/>
    <property type="molecule type" value="Genomic_DNA"/>
</dbReference>
<reference evidence="4 5" key="1">
    <citation type="submission" date="2024-02" db="EMBL/GenBank/DDBJ databases">
        <title>A draft genome for the cacao thread blight pathogen Marasmius crinis-equi.</title>
        <authorList>
            <person name="Cohen S.P."/>
            <person name="Baruah I.K."/>
            <person name="Amoako-Attah I."/>
            <person name="Bukari Y."/>
            <person name="Meinhardt L.W."/>
            <person name="Bailey B.A."/>
        </authorList>
    </citation>
    <scope>NUCLEOTIDE SEQUENCE [LARGE SCALE GENOMIC DNA]</scope>
    <source>
        <strain evidence="4 5">GH-76</strain>
    </source>
</reference>
<keyword evidence="3" id="KW-0812">Transmembrane</keyword>
<feature type="region of interest" description="Disordered" evidence="2">
    <location>
        <begin position="731"/>
        <end position="751"/>
    </location>
</feature>
<feature type="compositionally biased region" description="Polar residues" evidence="2">
    <location>
        <begin position="308"/>
        <end position="338"/>
    </location>
</feature>
<feature type="coiled-coil region" evidence="1">
    <location>
        <begin position="348"/>
        <end position="375"/>
    </location>
</feature>
<feature type="compositionally biased region" description="Acidic residues" evidence="2">
    <location>
        <begin position="402"/>
        <end position="411"/>
    </location>
</feature>
<feature type="region of interest" description="Disordered" evidence="2">
    <location>
        <begin position="648"/>
        <end position="712"/>
    </location>
</feature>
<evidence type="ECO:0000256" key="1">
    <source>
        <dbReference type="SAM" id="Coils"/>
    </source>
</evidence>
<feature type="transmembrane region" description="Helical" evidence="3">
    <location>
        <begin position="784"/>
        <end position="802"/>
    </location>
</feature>
<feature type="compositionally biased region" description="Basic and acidic residues" evidence="2">
    <location>
        <begin position="416"/>
        <end position="428"/>
    </location>
</feature>
<proteinExistence type="predicted"/>
<feature type="region of interest" description="Disordered" evidence="2">
    <location>
        <begin position="566"/>
        <end position="624"/>
    </location>
</feature>
<evidence type="ECO:0000256" key="2">
    <source>
        <dbReference type="SAM" id="MobiDB-lite"/>
    </source>
</evidence>
<feature type="region of interest" description="Disordered" evidence="2">
    <location>
        <begin position="1"/>
        <end position="29"/>
    </location>
</feature>
<feature type="compositionally biased region" description="Low complexity" evidence="2">
    <location>
        <begin position="740"/>
        <end position="750"/>
    </location>
</feature>
<feature type="compositionally biased region" description="Low complexity" evidence="2">
    <location>
        <begin position="116"/>
        <end position="125"/>
    </location>
</feature>
<evidence type="ECO:0000256" key="3">
    <source>
        <dbReference type="SAM" id="Phobius"/>
    </source>
</evidence>
<feature type="compositionally biased region" description="Polar residues" evidence="2">
    <location>
        <begin position="683"/>
        <end position="704"/>
    </location>
</feature>
<feature type="compositionally biased region" description="Basic and acidic residues" evidence="2">
    <location>
        <begin position="253"/>
        <end position="268"/>
    </location>
</feature>
<evidence type="ECO:0000313" key="5">
    <source>
        <dbReference type="Proteomes" id="UP001465976"/>
    </source>
</evidence>